<evidence type="ECO:0000256" key="3">
    <source>
        <dbReference type="ARBA" id="ARBA00023082"/>
    </source>
</evidence>
<dbReference type="Gene3D" id="1.10.10.10">
    <property type="entry name" value="Winged helix-like DNA-binding domain superfamily/Winged helix DNA-binding domain"/>
    <property type="match status" value="1"/>
</dbReference>
<dbReference type="Pfam" id="PF04542">
    <property type="entry name" value="Sigma70_r2"/>
    <property type="match status" value="1"/>
</dbReference>
<evidence type="ECO:0000259" key="6">
    <source>
        <dbReference type="Pfam" id="PF08281"/>
    </source>
</evidence>
<dbReference type="SUPFAM" id="SSF88946">
    <property type="entry name" value="Sigma2 domain of RNA polymerase sigma factors"/>
    <property type="match status" value="1"/>
</dbReference>
<protein>
    <submittedName>
        <fullName evidence="7">RNA polymerase sigma-70 factor</fullName>
    </submittedName>
</protein>
<evidence type="ECO:0000256" key="2">
    <source>
        <dbReference type="ARBA" id="ARBA00023015"/>
    </source>
</evidence>
<dbReference type="InterPro" id="IPR013324">
    <property type="entry name" value="RNA_pol_sigma_r3/r4-like"/>
</dbReference>
<dbReference type="Pfam" id="PF08281">
    <property type="entry name" value="Sigma70_r4_2"/>
    <property type="match status" value="1"/>
</dbReference>
<dbReference type="InterPro" id="IPR039425">
    <property type="entry name" value="RNA_pol_sigma-70-like"/>
</dbReference>
<accession>A0ABP9AF04</accession>
<name>A0ABP9AF04_9SPHI</name>
<dbReference type="InterPro" id="IPR014327">
    <property type="entry name" value="RNA_pol_sigma70_bacteroid"/>
</dbReference>
<dbReference type="InterPro" id="IPR014284">
    <property type="entry name" value="RNA_pol_sigma-70_dom"/>
</dbReference>
<dbReference type="Proteomes" id="UP001501411">
    <property type="component" value="Unassembled WGS sequence"/>
</dbReference>
<evidence type="ECO:0000256" key="4">
    <source>
        <dbReference type="ARBA" id="ARBA00023163"/>
    </source>
</evidence>
<feature type="domain" description="RNA polymerase sigma-70 region 2" evidence="5">
    <location>
        <begin position="22"/>
        <end position="86"/>
    </location>
</feature>
<dbReference type="InterPro" id="IPR013249">
    <property type="entry name" value="RNA_pol_sigma70_r4_t2"/>
</dbReference>
<feature type="domain" description="RNA polymerase sigma factor 70 region 4 type 2" evidence="6">
    <location>
        <begin position="118"/>
        <end position="169"/>
    </location>
</feature>
<dbReference type="InterPro" id="IPR007627">
    <property type="entry name" value="RNA_pol_sigma70_r2"/>
</dbReference>
<keyword evidence="4" id="KW-0804">Transcription</keyword>
<evidence type="ECO:0000256" key="1">
    <source>
        <dbReference type="ARBA" id="ARBA00010641"/>
    </source>
</evidence>
<keyword evidence="8" id="KW-1185">Reference proteome</keyword>
<comment type="similarity">
    <text evidence="1">Belongs to the sigma-70 factor family. ECF subfamily.</text>
</comment>
<dbReference type="NCBIfam" id="TIGR02937">
    <property type="entry name" value="sigma70-ECF"/>
    <property type="match status" value="1"/>
</dbReference>
<gene>
    <name evidence="7" type="ORF">GCM10023231_04420</name>
</gene>
<evidence type="ECO:0000259" key="5">
    <source>
        <dbReference type="Pfam" id="PF04542"/>
    </source>
</evidence>
<dbReference type="RefSeq" id="WP_345230059.1">
    <property type="nucleotide sequence ID" value="NZ_BAABIQ010000003.1"/>
</dbReference>
<reference evidence="8" key="1">
    <citation type="journal article" date="2019" name="Int. J. Syst. Evol. Microbiol.">
        <title>The Global Catalogue of Microorganisms (GCM) 10K type strain sequencing project: providing services to taxonomists for standard genome sequencing and annotation.</title>
        <authorList>
            <consortium name="The Broad Institute Genomics Platform"/>
            <consortium name="The Broad Institute Genome Sequencing Center for Infectious Disease"/>
            <person name="Wu L."/>
            <person name="Ma J."/>
        </authorList>
    </citation>
    <scope>NUCLEOTIDE SEQUENCE [LARGE SCALE GENOMIC DNA]</scope>
    <source>
        <strain evidence="8">JCM 18200</strain>
    </source>
</reference>
<evidence type="ECO:0000313" key="8">
    <source>
        <dbReference type="Proteomes" id="UP001501411"/>
    </source>
</evidence>
<dbReference type="NCBIfam" id="TIGR02985">
    <property type="entry name" value="Sig70_bacteroi1"/>
    <property type="match status" value="1"/>
</dbReference>
<dbReference type="InterPro" id="IPR013325">
    <property type="entry name" value="RNA_pol_sigma_r2"/>
</dbReference>
<organism evidence="7 8">
    <name type="scientific">Olivibacter ginsenosidimutans</name>
    <dbReference type="NCBI Taxonomy" id="1176537"/>
    <lineage>
        <taxon>Bacteria</taxon>
        <taxon>Pseudomonadati</taxon>
        <taxon>Bacteroidota</taxon>
        <taxon>Sphingobacteriia</taxon>
        <taxon>Sphingobacteriales</taxon>
        <taxon>Sphingobacteriaceae</taxon>
        <taxon>Olivibacter</taxon>
    </lineage>
</organism>
<proteinExistence type="inferred from homology"/>
<dbReference type="InterPro" id="IPR036388">
    <property type="entry name" value="WH-like_DNA-bd_sf"/>
</dbReference>
<dbReference type="EMBL" id="BAABIQ010000003">
    <property type="protein sequence ID" value="GAA4780478.1"/>
    <property type="molecule type" value="Genomic_DNA"/>
</dbReference>
<keyword evidence="3" id="KW-0731">Sigma factor</keyword>
<dbReference type="PANTHER" id="PTHR43133">
    <property type="entry name" value="RNA POLYMERASE ECF-TYPE SIGMA FACTO"/>
    <property type="match status" value="1"/>
</dbReference>
<dbReference type="Gene3D" id="1.10.1740.10">
    <property type="match status" value="1"/>
</dbReference>
<comment type="caution">
    <text evidence="7">The sequence shown here is derived from an EMBL/GenBank/DDBJ whole genome shotgun (WGS) entry which is preliminary data.</text>
</comment>
<evidence type="ECO:0000313" key="7">
    <source>
        <dbReference type="EMBL" id="GAA4780478.1"/>
    </source>
</evidence>
<sequence>MDEKALLIRIASGDEQAFRIIFDRYRIPIYRYALKIVKSEQVAEEIVHDVFLTLWQHENPSAIEAVEAYIKVVARNAALQVLRRGQLEQRVGNQLKTTWEETHNQTEEAILFNESTILLRQAIALLPPQQRQVYLLCREEGLKYAQAAERLSLSPLTVKTHMLHALRFLRNYLSQHSDLVLLLSLFLYRYSVSYSHFPC</sequence>
<dbReference type="SUPFAM" id="SSF88659">
    <property type="entry name" value="Sigma3 and sigma4 domains of RNA polymerase sigma factors"/>
    <property type="match status" value="1"/>
</dbReference>
<keyword evidence="2" id="KW-0805">Transcription regulation</keyword>
<dbReference type="PANTHER" id="PTHR43133:SF46">
    <property type="entry name" value="RNA POLYMERASE SIGMA-70 FACTOR ECF SUBFAMILY"/>
    <property type="match status" value="1"/>
</dbReference>